<evidence type="ECO:0000313" key="1">
    <source>
        <dbReference type="EMBL" id="MCG7944911.1"/>
    </source>
</evidence>
<dbReference type="EMBL" id="JAEPCM010000016">
    <property type="protein sequence ID" value="MCG7944911.1"/>
    <property type="molecule type" value="Genomic_DNA"/>
</dbReference>
<reference evidence="1" key="1">
    <citation type="journal article" date="2021" name="Proc. Natl. Acad. Sci. U.S.A.">
        <title>Global biogeography of chemosynthetic symbionts reveals both localized and globally distributed symbiont groups. .</title>
        <authorList>
            <person name="Osvatic J.T."/>
            <person name="Wilkins L.G.E."/>
            <person name="Leibrecht L."/>
            <person name="Leray M."/>
            <person name="Zauner S."/>
            <person name="Polzin J."/>
            <person name="Camacho Y."/>
            <person name="Gros O."/>
            <person name="van Gils J.A."/>
            <person name="Eisen J.A."/>
            <person name="Petersen J.M."/>
            <person name="Yuen B."/>
        </authorList>
    </citation>
    <scope>NUCLEOTIDE SEQUENCE</scope>
    <source>
        <strain evidence="1">MAGclacostrist064TRANS</strain>
    </source>
</reference>
<dbReference type="Pfam" id="PF03237">
    <property type="entry name" value="Terminase_6N"/>
    <property type="match status" value="1"/>
</dbReference>
<accession>A0A9E4K8N1</accession>
<dbReference type="SUPFAM" id="SSF52540">
    <property type="entry name" value="P-loop containing nucleoside triphosphate hydrolases"/>
    <property type="match status" value="1"/>
</dbReference>
<dbReference type="AlphaFoldDB" id="A0A9E4K8N1"/>
<protein>
    <submittedName>
        <fullName evidence="1">Terminase family protein</fullName>
    </submittedName>
</protein>
<sequence>MNEIIGIDKEQFDPVEHKGWKGFGGRLYKNKRMLVEYIASIRRHPDAPQEYTHPHLFEKNADGIGHYMGNPNVKACFSNVEYTPEQIMEYRKCATDPIYFAETYVRIMSVDFGVIPFTLYDFQRDMVESFKDNRFTIAKLPRQCGKSTTSVAFILWYALFNPGKTIGILANKGELAQEMLGRLQLAYESLPFWLQQGVETYNKKSMILENGSKIIATSSSGSAARGMSFSLIFLDEFAFVEPHQAEDFFRSVYPTISSGADTKMIVVSTPKGMNHFYKMWMEAKEGRSQFNPIAINWWDVPGRDEEWKQKQIANTSEDQFRQEFNCLEGKEKITVQDMNGDVLDVEIANLCYHTLF</sequence>
<comment type="caution">
    <text evidence="1">The sequence shown here is derived from an EMBL/GenBank/DDBJ whole genome shotgun (WGS) entry which is preliminary data.</text>
</comment>
<dbReference type="Gene3D" id="3.40.50.300">
    <property type="entry name" value="P-loop containing nucleotide triphosphate hydrolases"/>
    <property type="match status" value="1"/>
</dbReference>
<dbReference type="Proteomes" id="UP000886667">
    <property type="component" value="Unassembled WGS sequence"/>
</dbReference>
<name>A0A9E4K8N1_9GAMM</name>
<proteinExistence type="predicted"/>
<evidence type="ECO:0000313" key="2">
    <source>
        <dbReference type="Proteomes" id="UP000886667"/>
    </source>
</evidence>
<dbReference type="InterPro" id="IPR027417">
    <property type="entry name" value="P-loop_NTPase"/>
</dbReference>
<organism evidence="1 2">
    <name type="scientific">Candidatus Thiodiazotropha taylori</name>
    <dbReference type="NCBI Taxonomy" id="2792791"/>
    <lineage>
        <taxon>Bacteria</taxon>
        <taxon>Pseudomonadati</taxon>
        <taxon>Pseudomonadota</taxon>
        <taxon>Gammaproteobacteria</taxon>
        <taxon>Chromatiales</taxon>
        <taxon>Sedimenticolaceae</taxon>
        <taxon>Candidatus Thiodiazotropha</taxon>
    </lineage>
</organism>
<gene>
    <name evidence="1" type="ORF">JAZ07_01040</name>
</gene>